<keyword evidence="3" id="KW-1185">Reference proteome</keyword>
<dbReference type="Proteomes" id="UP000198253">
    <property type="component" value="Chromosome I"/>
</dbReference>
<dbReference type="EMBL" id="LT607413">
    <property type="protein sequence ID" value="SCF14101.1"/>
    <property type="molecule type" value="Genomic_DNA"/>
</dbReference>
<organism evidence="2 3">
    <name type="scientific">Micromonospora echinospora</name>
    <name type="common">Micromonospora purpurea</name>
    <dbReference type="NCBI Taxonomy" id="1877"/>
    <lineage>
        <taxon>Bacteria</taxon>
        <taxon>Bacillati</taxon>
        <taxon>Actinomycetota</taxon>
        <taxon>Actinomycetes</taxon>
        <taxon>Micromonosporales</taxon>
        <taxon>Micromonosporaceae</taxon>
        <taxon>Micromonospora</taxon>
    </lineage>
</organism>
<reference evidence="3" key="1">
    <citation type="submission" date="2016-06" db="EMBL/GenBank/DDBJ databases">
        <authorList>
            <person name="Varghese N."/>
            <person name="Submissions Spin"/>
        </authorList>
    </citation>
    <scope>NUCLEOTIDE SEQUENCE [LARGE SCALE GENOMIC DNA]</scope>
    <source>
        <strain evidence="3">DSM 43816</strain>
    </source>
</reference>
<dbReference type="RefSeq" id="WP_088982578.1">
    <property type="nucleotide sequence ID" value="NZ_LT607413.1"/>
</dbReference>
<name>A0A1C4Y125_MICEC</name>
<dbReference type="InParanoid" id="A0A1C4Y125"/>
<sequence length="77" mass="8096">MPAKRKPKKSRPPAPKPSLLDVTPPDLDSIEVAPVSLPAGSTPPQAPKAGPPQRGTAYAAGRGRPAAQSRQYAFRRS</sequence>
<accession>A0A1C4Y125</accession>
<evidence type="ECO:0000313" key="3">
    <source>
        <dbReference type="Proteomes" id="UP000198253"/>
    </source>
</evidence>
<gene>
    <name evidence="2" type="ORF">GA0070618_3493</name>
</gene>
<evidence type="ECO:0000256" key="1">
    <source>
        <dbReference type="SAM" id="MobiDB-lite"/>
    </source>
</evidence>
<dbReference type="AlphaFoldDB" id="A0A1C4Y125"/>
<evidence type="ECO:0000313" key="2">
    <source>
        <dbReference type="EMBL" id="SCF14101.1"/>
    </source>
</evidence>
<protein>
    <submittedName>
        <fullName evidence="2">Uncharacterized protein</fullName>
    </submittedName>
</protein>
<feature type="region of interest" description="Disordered" evidence="1">
    <location>
        <begin position="1"/>
        <end position="77"/>
    </location>
</feature>
<feature type="compositionally biased region" description="Basic residues" evidence="1">
    <location>
        <begin position="1"/>
        <end position="11"/>
    </location>
</feature>
<dbReference type="OrthoDB" id="3403398at2"/>
<proteinExistence type="predicted"/>